<feature type="transmembrane region" description="Helical" evidence="7">
    <location>
        <begin position="160"/>
        <end position="180"/>
    </location>
</feature>
<dbReference type="Pfam" id="PF01569">
    <property type="entry name" value="PAP2"/>
    <property type="match status" value="1"/>
</dbReference>
<keyword evidence="3 7" id="KW-0812">Transmembrane</keyword>
<comment type="subcellular location">
    <subcellularLocation>
        <location evidence="1">Cell membrane</location>
        <topology evidence="1">Multi-pass membrane protein</topology>
    </subcellularLocation>
</comment>
<comment type="caution">
    <text evidence="9">The sequence shown here is derived from an EMBL/GenBank/DDBJ whole genome shotgun (WGS) entry which is preliminary data.</text>
</comment>
<proteinExistence type="predicted"/>
<name>A0A940NT81_9BACI</name>
<dbReference type="AlphaFoldDB" id="A0A940NT81"/>
<dbReference type="EMBL" id="JAGIYQ010000002">
    <property type="protein sequence ID" value="MBP0724438.1"/>
    <property type="molecule type" value="Genomic_DNA"/>
</dbReference>
<dbReference type="PANTHER" id="PTHR14969">
    <property type="entry name" value="SPHINGOSINE-1-PHOSPHATE PHOSPHOHYDROLASE"/>
    <property type="match status" value="1"/>
</dbReference>
<evidence type="ECO:0000259" key="8">
    <source>
        <dbReference type="SMART" id="SM00014"/>
    </source>
</evidence>
<evidence type="ECO:0000256" key="3">
    <source>
        <dbReference type="ARBA" id="ARBA00022692"/>
    </source>
</evidence>
<keyword evidence="10" id="KW-1185">Reference proteome</keyword>
<keyword evidence="5 7" id="KW-1133">Transmembrane helix</keyword>
<organism evidence="9 10">
    <name type="scientific">Gottfriedia endophytica</name>
    <dbReference type="NCBI Taxonomy" id="2820819"/>
    <lineage>
        <taxon>Bacteria</taxon>
        <taxon>Bacillati</taxon>
        <taxon>Bacillota</taxon>
        <taxon>Bacilli</taxon>
        <taxon>Bacillales</taxon>
        <taxon>Bacillaceae</taxon>
        <taxon>Gottfriedia</taxon>
    </lineage>
</organism>
<accession>A0A940NT81</accession>
<evidence type="ECO:0000256" key="1">
    <source>
        <dbReference type="ARBA" id="ARBA00004651"/>
    </source>
</evidence>
<keyword evidence="4" id="KW-0378">Hydrolase</keyword>
<evidence type="ECO:0000256" key="5">
    <source>
        <dbReference type="ARBA" id="ARBA00022989"/>
    </source>
</evidence>
<dbReference type="InterPro" id="IPR000326">
    <property type="entry name" value="PAP2/HPO"/>
</dbReference>
<dbReference type="GO" id="GO:0005886">
    <property type="term" value="C:plasma membrane"/>
    <property type="evidence" value="ECO:0007669"/>
    <property type="project" value="UniProtKB-SubCell"/>
</dbReference>
<dbReference type="InterPro" id="IPR036938">
    <property type="entry name" value="PAP2/HPO_sf"/>
</dbReference>
<reference evidence="9" key="1">
    <citation type="submission" date="2021-04" db="EMBL/GenBank/DDBJ databases">
        <title>Genome seq and assembly of Bacillus sp.</title>
        <authorList>
            <person name="Chhetri G."/>
        </authorList>
    </citation>
    <scope>NUCLEOTIDE SEQUENCE</scope>
    <source>
        <strain evidence="9">RG28</strain>
    </source>
</reference>
<dbReference type="SMART" id="SM00014">
    <property type="entry name" value="acidPPc"/>
    <property type="match status" value="1"/>
</dbReference>
<sequence length="217" mass="24559">MNLKLKLISIFLISLVCAIGFGWIAILVGEHHLVQFDSSIISFVQGFESPTLTSLFKFFTFIGSTPVVVVLCVLIIIYLYKVLHHRSEIILFIVVMGGSTVLNFVLKHLFHRARPTIHRLIQETGYSFPSGHSMEAFALYGVLAYLLWRHTSSSLGKTLLIIFSVFMTLMIGISRIYLGVHYPSDVIGAYLVSGFWLAGSIGVYEQYLDRRMKRSYI</sequence>
<feature type="transmembrane region" description="Helical" evidence="7">
    <location>
        <begin position="130"/>
        <end position="148"/>
    </location>
</feature>
<dbReference type="PANTHER" id="PTHR14969:SF62">
    <property type="entry name" value="DECAPRENYLPHOSPHORYL-5-PHOSPHORIBOSE PHOSPHATASE RV3807C-RELATED"/>
    <property type="match status" value="1"/>
</dbReference>
<feature type="transmembrane region" description="Helical" evidence="7">
    <location>
        <begin position="58"/>
        <end position="80"/>
    </location>
</feature>
<dbReference type="Proteomes" id="UP000682134">
    <property type="component" value="Unassembled WGS sequence"/>
</dbReference>
<feature type="domain" description="Phosphatidic acid phosphatase type 2/haloperoxidase" evidence="8">
    <location>
        <begin position="89"/>
        <end position="201"/>
    </location>
</feature>
<dbReference type="Gene3D" id="1.20.144.10">
    <property type="entry name" value="Phosphatidic acid phosphatase type 2/haloperoxidase"/>
    <property type="match status" value="2"/>
</dbReference>
<evidence type="ECO:0000256" key="4">
    <source>
        <dbReference type="ARBA" id="ARBA00022801"/>
    </source>
</evidence>
<dbReference type="GO" id="GO:0016787">
    <property type="term" value="F:hydrolase activity"/>
    <property type="evidence" value="ECO:0007669"/>
    <property type="project" value="UniProtKB-KW"/>
</dbReference>
<gene>
    <name evidence="9" type="ORF">J5Y03_04455</name>
</gene>
<evidence type="ECO:0000256" key="6">
    <source>
        <dbReference type="ARBA" id="ARBA00023136"/>
    </source>
</evidence>
<dbReference type="RefSeq" id="WP_209402937.1">
    <property type="nucleotide sequence ID" value="NZ_JAGIYQ010000002.1"/>
</dbReference>
<evidence type="ECO:0000313" key="9">
    <source>
        <dbReference type="EMBL" id="MBP0724438.1"/>
    </source>
</evidence>
<evidence type="ECO:0000256" key="2">
    <source>
        <dbReference type="ARBA" id="ARBA00022475"/>
    </source>
</evidence>
<dbReference type="CDD" id="cd03392">
    <property type="entry name" value="PAP2_like_2"/>
    <property type="match status" value="1"/>
</dbReference>
<keyword evidence="6 7" id="KW-0472">Membrane</keyword>
<dbReference type="SUPFAM" id="SSF48317">
    <property type="entry name" value="Acid phosphatase/Vanadium-dependent haloperoxidase"/>
    <property type="match status" value="1"/>
</dbReference>
<feature type="transmembrane region" description="Helical" evidence="7">
    <location>
        <begin position="186"/>
        <end position="204"/>
    </location>
</feature>
<protein>
    <submittedName>
        <fullName evidence="9">Phosphatase PAP2 family protein</fullName>
    </submittedName>
</protein>
<feature type="transmembrane region" description="Helical" evidence="7">
    <location>
        <begin position="89"/>
        <end position="110"/>
    </location>
</feature>
<evidence type="ECO:0000256" key="7">
    <source>
        <dbReference type="SAM" id="Phobius"/>
    </source>
</evidence>
<evidence type="ECO:0000313" key="10">
    <source>
        <dbReference type="Proteomes" id="UP000682134"/>
    </source>
</evidence>
<keyword evidence="2" id="KW-1003">Cell membrane</keyword>
<feature type="transmembrane region" description="Helical" evidence="7">
    <location>
        <begin position="7"/>
        <end position="28"/>
    </location>
</feature>